<protein>
    <submittedName>
        <fullName evidence="2">DUF1405 domain-containing protein</fullName>
    </submittedName>
</protein>
<feature type="transmembrane region" description="Helical" evidence="1">
    <location>
        <begin position="129"/>
        <end position="149"/>
    </location>
</feature>
<accession>A0ABU5ZGC9</accession>
<organism evidence="2 3">
    <name type="scientific">Ferviditalea candida</name>
    <dbReference type="NCBI Taxonomy" id="3108399"/>
    <lineage>
        <taxon>Bacteria</taxon>
        <taxon>Bacillati</taxon>
        <taxon>Bacillota</taxon>
        <taxon>Bacilli</taxon>
        <taxon>Bacillales</taxon>
        <taxon>Paenibacillaceae</taxon>
        <taxon>Ferviditalea</taxon>
    </lineage>
</organism>
<sequence length="225" mass="26380">MFTKHLSLSYFWSRPLLLSGWVLWSLFIINLLGTIYGYEWYWNQILYTLEHYPKWLIPYVPDSPTASLFFTISLFYLLLDRIRFRYGMERKDALLRNLIEALAVITSVKYGIWAVTMIVAGWLQGDAMVWQQWMLIVSHLGMAVEALLFVRFFRMVVPLIGIAALWTLSNDYLDYHVGIYPWLPKQLENDLSAIEIFTISLSIVSILIAYLSRKFISTNKNNTTQ</sequence>
<proteinExistence type="predicted"/>
<reference evidence="2" key="1">
    <citation type="submission" date="2023-12" db="EMBL/GenBank/DDBJ databases">
        <title>Fervidustalea candida gen. nov., sp. nov., a novel member of the family Paenibacillaceae isolated from a geothermal area.</title>
        <authorList>
            <person name="Li W.-J."/>
            <person name="Jiao J.-Y."/>
            <person name="Chen Y."/>
        </authorList>
    </citation>
    <scope>NUCLEOTIDE SEQUENCE</scope>
    <source>
        <strain evidence="2">SYSU GA230002</strain>
    </source>
</reference>
<dbReference type="PANTHER" id="PTHR40042:SF1">
    <property type="entry name" value="DUF1405 DOMAIN-CONTAINING PROTEIN"/>
    <property type="match status" value="1"/>
</dbReference>
<dbReference type="PANTHER" id="PTHR40042">
    <property type="entry name" value="HYPOTHETICAL MEMBRANE SPANNING PROTEIN"/>
    <property type="match status" value="1"/>
</dbReference>
<dbReference type="Pfam" id="PF07187">
    <property type="entry name" value="DUF1405"/>
    <property type="match status" value="1"/>
</dbReference>
<feature type="transmembrane region" description="Helical" evidence="1">
    <location>
        <begin position="156"/>
        <end position="173"/>
    </location>
</feature>
<feature type="transmembrane region" description="Helical" evidence="1">
    <location>
        <begin position="99"/>
        <end position="123"/>
    </location>
</feature>
<comment type="caution">
    <text evidence="2">The sequence shown here is derived from an EMBL/GenBank/DDBJ whole genome shotgun (WGS) entry which is preliminary data.</text>
</comment>
<feature type="transmembrane region" description="Helical" evidence="1">
    <location>
        <begin position="56"/>
        <end position="79"/>
    </location>
</feature>
<keyword evidence="1" id="KW-1133">Transmembrane helix</keyword>
<name>A0ABU5ZGC9_9BACL</name>
<evidence type="ECO:0000313" key="2">
    <source>
        <dbReference type="EMBL" id="MEB3101287.1"/>
    </source>
</evidence>
<dbReference type="RefSeq" id="WP_371753405.1">
    <property type="nucleotide sequence ID" value="NZ_JAYJLD010000007.1"/>
</dbReference>
<dbReference type="EMBL" id="JAYJLD010000007">
    <property type="protein sequence ID" value="MEB3101287.1"/>
    <property type="molecule type" value="Genomic_DNA"/>
</dbReference>
<keyword evidence="1" id="KW-0812">Transmembrane</keyword>
<dbReference type="Proteomes" id="UP001310386">
    <property type="component" value="Unassembled WGS sequence"/>
</dbReference>
<evidence type="ECO:0000256" key="1">
    <source>
        <dbReference type="SAM" id="Phobius"/>
    </source>
</evidence>
<dbReference type="InterPro" id="IPR009845">
    <property type="entry name" value="DUF1405"/>
</dbReference>
<gene>
    <name evidence="2" type="ORF">VF724_06370</name>
</gene>
<keyword evidence="3" id="KW-1185">Reference proteome</keyword>
<feature type="transmembrane region" description="Helical" evidence="1">
    <location>
        <begin position="16"/>
        <end position="36"/>
    </location>
</feature>
<keyword evidence="1" id="KW-0472">Membrane</keyword>
<feature type="transmembrane region" description="Helical" evidence="1">
    <location>
        <begin position="193"/>
        <end position="211"/>
    </location>
</feature>
<evidence type="ECO:0000313" key="3">
    <source>
        <dbReference type="Proteomes" id="UP001310386"/>
    </source>
</evidence>